<dbReference type="OrthoDB" id="426718at2759"/>
<dbReference type="GO" id="GO:2001294">
    <property type="term" value="P:malonyl-CoA catabolic process"/>
    <property type="evidence" value="ECO:0007669"/>
    <property type="project" value="TreeGrafter"/>
</dbReference>
<dbReference type="Pfam" id="PF17408">
    <property type="entry name" value="MCD_N"/>
    <property type="match status" value="1"/>
</dbReference>
<evidence type="ECO:0000259" key="1">
    <source>
        <dbReference type="Pfam" id="PF05292"/>
    </source>
</evidence>
<dbReference type="Pfam" id="PF05292">
    <property type="entry name" value="MCD"/>
    <property type="match status" value="1"/>
</dbReference>
<name>A0A2G8L9P7_STIJA</name>
<proteinExistence type="predicted"/>
<dbReference type="PANTHER" id="PTHR28641:SF1">
    <property type="entry name" value="MALONYL-COA DECARBOXYLASE, MITOCHONDRIAL"/>
    <property type="match status" value="1"/>
</dbReference>
<dbReference type="EMBL" id="MRZV01000157">
    <property type="protein sequence ID" value="PIK56993.1"/>
    <property type="molecule type" value="Genomic_DNA"/>
</dbReference>
<protein>
    <submittedName>
        <fullName evidence="3">Putative malonyl-CoA decarboxylase, mitochondrial-like</fullName>
    </submittedName>
</protein>
<dbReference type="InterPro" id="IPR038351">
    <property type="entry name" value="MCD_N_sf"/>
</dbReference>
<evidence type="ECO:0000313" key="3">
    <source>
        <dbReference type="EMBL" id="PIK56993.1"/>
    </source>
</evidence>
<dbReference type="InterPro" id="IPR042303">
    <property type="entry name" value="Malonyl_CoA_deC_C_sf"/>
</dbReference>
<feature type="domain" description="Malonyl-CoA decarboxylase C-terminal" evidence="1">
    <location>
        <begin position="204"/>
        <end position="479"/>
    </location>
</feature>
<dbReference type="GO" id="GO:0006633">
    <property type="term" value="P:fatty acid biosynthetic process"/>
    <property type="evidence" value="ECO:0007669"/>
    <property type="project" value="InterPro"/>
</dbReference>
<dbReference type="GO" id="GO:0005782">
    <property type="term" value="C:peroxisomal matrix"/>
    <property type="evidence" value="ECO:0007669"/>
    <property type="project" value="TreeGrafter"/>
</dbReference>
<dbReference type="InterPro" id="IPR007956">
    <property type="entry name" value="Malonyl_CoA_deC_C"/>
</dbReference>
<dbReference type="GO" id="GO:0005759">
    <property type="term" value="C:mitochondrial matrix"/>
    <property type="evidence" value="ECO:0007669"/>
    <property type="project" value="TreeGrafter"/>
</dbReference>
<dbReference type="GO" id="GO:0006085">
    <property type="term" value="P:acetyl-CoA biosynthetic process"/>
    <property type="evidence" value="ECO:0007669"/>
    <property type="project" value="TreeGrafter"/>
</dbReference>
<dbReference type="GO" id="GO:0050080">
    <property type="term" value="F:malonyl-CoA decarboxylase activity"/>
    <property type="evidence" value="ECO:0007669"/>
    <property type="project" value="InterPro"/>
</dbReference>
<keyword evidence="4" id="KW-1185">Reference proteome</keyword>
<dbReference type="PANTHER" id="PTHR28641">
    <property type="match status" value="1"/>
</dbReference>
<feature type="domain" description="Malonyl-CoA decarboxylase N-terminal" evidence="2">
    <location>
        <begin position="127"/>
        <end position="201"/>
    </location>
</feature>
<organism evidence="3 4">
    <name type="scientific">Stichopus japonicus</name>
    <name type="common">Sea cucumber</name>
    <dbReference type="NCBI Taxonomy" id="307972"/>
    <lineage>
        <taxon>Eukaryota</taxon>
        <taxon>Metazoa</taxon>
        <taxon>Echinodermata</taxon>
        <taxon>Eleutherozoa</taxon>
        <taxon>Echinozoa</taxon>
        <taxon>Holothuroidea</taxon>
        <taxon>Aspidochirotacea</taxon>
        <taxon>Aspidochirotida</taxon>
        <taxon>Stichopodidae</taxon>
        <taxon>Apostichopus</taxon>
    </lineage>
</organism>
<comment type="caution">
    <text evidence="3">The sequence shown here is derived from an EMBL/GenBank/DDBJ whole genome shotgun (WGS) entry which is preliminary data.</text>
</comment>
<dbReference type="Gene3D" id="3.40.630.150">
    <property type="entry name" value="Malonyl-CoA decarboxylase, catalytic domain"/>
    <property type="match status" value="1"/>
</dbReference>
<sequence>MSPFKVGLARGLCSSESGEESLDPTQRLLKAMLSPTPKTGRKWISEAEVQSLCNYYRGSSSEQQLRFLKDLAKEGSLDHESVIDAAKNLLTARQPSIYAKCKVISGRPSSKNHFNKKEDDYFDLQEKGEAAVSQAENRLSQRLTPNYQDLFTFISKLNGGVKFLVDLRADLLDHLSNAHGSADHNLKALNVTLKEMLSHWFSAGFLNLERVTWQSSCEMLEKVSAIEAVHPIRGWTDIKHRVGPYRRCFVFTHNSMPKEPVMVLHCALMMDIPESIQTIVQFQGRRLLNLSETWLDGEDHSQANAGIFYSISSAQKGLQGIELGNFLIKSVVKELRKEFRKMEVFSSLSPIPGFRDWLMSSINQEMRDPSNKELFSKEELQRIKKATDEDLEGLPLIKEILTTNSWSLSEDLKTLLKQPLMRLCARYLLTEKRRGYALNPVANFHLRNGAVLWRLNWMGDSSQRGLTASCGMMVNYKYNLDQTSANSKTYIETKKVIASSQVMLLTKTQVGGMKFSSKL</sequence>
<dbReference type="AlphaFoldDB" id="A0A2G8L9P7"/>
<dbReference type="STRING" id="307972.A0A2G8L9P7"/>
<reference evidence="3 4" key="1">
    <citation type="journal article" date="2017" name="PLoS Biol.">
        <title>The sea cucumber genome provides insights into morphological evolution and visceral regeneration.</title>
        <authorList>
            <person name="Zhang X."/>
            <person name="Sun L."/>
            <person name="Yuan J."/>
            <person name="Sun Y."/>
            <person name="Gao Y."/>
            <person name="Zhang L."/>
            <person name="Li S."/>
            <person name="Dai H."/>
            <person name="Hamel J.F."/>
            <person name="Liu C."/>
            <person name="Yu Y."/>
            <person name="Liu S."/>
            <person name="Lin W."/>
            <person name="Guo K."/>
            <person name="Jin S."/>
            <person name="Xu P."/>
            <person name="Storey K.B."/>
            <person name="Huan P."/>
            <person name="Zhang T."/>
            <person name="Zhou Y."/>
            <person name="Zhang J."/>
            <person name="Lin C."/>
            <person name="Li X."/>
            <person name="Xing L."/>
            <person name="Huo D."/>
            <person name="Sun M."/>
            <person name="Wang L."/>
            <person name="Mercier A."/>
            <person name="Li F."/>
            <person name="Yang H."/>
            <person name="Xiang J."/>
        </authorList>
    </citation>
    <scope>NUCLEOTIDE SEQUENCE [LARGE SCALE GENOMIC DNA]</scope>
    <source>
        <strain evidence="3">Shaxun</strain>
        <tissue evidence="3">Muscle</tissue>
    </source>
</reference>
<evidence type="ECO:0000313" key="4">
    <source>
        <dbReference type="Proteomes" id="UP000230750"/>
    </source>
</evidence>
<accession>A0A2G8L9P7</accession>
<dbReference type="FunFam" id="3.40.630.150:FF:000001">
    <property type="entry name" value="Malonyl-CoA decarboxylase, mitochondrial"/>
    <property type="match status" value="1"/>
</dbReference>
<dbReference type="Gene3D" id="1.20.140.90">
    <property type="entry name" value="Malonyl-CoA decarboxylase, oligemerization domain"/>
    <property type="match status" value="1"/>
</dbReference>
<dbReference type="InterPro" id="IPR035372">
    <property type="entry name" value="MCD_N"/>
</dbReference>
<gene>
    <name evidence="3" type="ORF">BSL78_06084</name>
</gene>
<dbReference type="InterPro" id="IPR038917">
    <property type="entry name" value="Malonyl_CoA_deC"/>
</dbReference>
<evidence type="ECO:0000259" key="2">
    <source>
        <dbReference type="Pfam" id="PF17408"/>
    </source>
</evidence>
<dbReference type="Proteomes" id="UP000230750">
    <property type="component" value="Unassembled WGS sequence"/>
</dbReference>